<feature type="coiled-coil region" evidence="4">
    <location>
        <begin position="161"/>
        <end position="195"/>
    </location>
</feature>
<dbReference type="Proteomes" id="UP000034160">
    <property type="component" value="Unassembled WGS sequence"/>
</dbReference>
<gene>
    <name evidence="6" type="ORF">UU93_C0031G0004</name>
</gene>
<name>A0A0G0Y1U1_9BACT</name>
<accession>A0A0G0Y1U1</accession>
<organism evidence="6 7">
    <name type="scientific">Candidatus Amesbacteria bacterium GW2011_GWA2_42_12</name>
    <dbReference type="NCBI Taxonomy" id="1618356"/>
    <lineage>
        <taxon>Bacteria</taxon>
        <taxon>Candidatus Amesiibacteriota</taxon>
    </lineage>
</organism>
<comment type="caution">
    <text evidence="6">The sequence shown here is derived from an EMBL/GenBank/DDBJ whole genome shotgun (WGS) entry which is preliminary data.</text>
</comment>
<dbReference type="PANTHER" id="PTHR30408">
    <property type="entry name" value="TYPE-1 RESTRICTION ENZYME ECOKI SPECIFICITY PROTEIN"/>
    <property type="match status" value="1"/>
</dbReference>
<dbReference type="STRING" id="1618356.UU93_C0031G0004"/>
<keyword evidence="4" id="KW-0175">Coiled coil</keyword>
<comment type="similarity">
    <text evidence="1">Belongs to the type-I restriction system S methylase family.</text>
</comment>
<dbReference type="PANTHER" id="PTHR30408:SF12">
    <property type="entry name" value="TYPE I RESTRICTION ENZYME MJAVIII SPECIFICITY SUBUNIT"/>
    <property type="match status" value="1"/>
</dbReference>
<evidence type="ECO:0000256" key="1">
    <source>
        <dbReference type="ARBA" id="ARBA00010923"/>
    </source>
</evidence>
<proteinExistence type="inferred from homology"/>
<dbReference type="GO" id="GO:0009307">
    <property type="term" value="P:DNA restriction-modification system"/>
    <property type="evidence" value="ECO:0007669"/>
    <property type="project" value="UniProtKB-KW"/>
</dbReference>
<dbReference type="Pfam" id="PF01420">
    <property type="entry name" value="Methylase_S"/>
    <property type="match status" value="1"/>
</dbReference>
<evidence type="ECO:0000259" key="5">
    <source>
        <dbReference type="Pfam" id="PF01420"/>
    </source>
</evidence>
<keyword evidence="3" id="KW-0238">DNA-binding</keyword>
<dbReference type="InterPro" id="IPR044946">
    <property type="entry name" value="Restrct_endonuc_typeI_TRD_sf"/>
</dbReference>
<dbReference type="InterPro" id="IPR052021">
    <property type="entry name" value="Type-I_RS_S_subunit"/>
</dbReference>
<sequence length="259" mass="29475">MTWQTKKLEVLCDVFADGDWIEKKDQSQEGIRLIQTGNIGSGYFKDRGEKARYISEKTFHRLNCTEILPDDCLVSRLPDPVGRACIIPETGEKMITAVDCTIIRFKNETLPRWFVNYSLSHEYQNQINKEVGGSTRQRISRANLGQIEIPLPTLTEQKRIVKKLDEVFEKVATAKENAEKNLRNSKELFESYLQSVFANPGKDWEEKKIKEIGITQTGLTPKTAIKKYYGNFVPFITPADIDISGDGSLQSANKYTNSI</sequence>
<evidence type="ECO:0000256" key="3">
    <source>
        <dbReference type="ARBA" id="ARBA00023125"/>
    </source>
</evidence>
<dbReference type="InterPro" id="IPR000055">
    <property type="entry name" value="Restrct_endonuc_typeI_TRD"/>
</dbReference>
<feature type="domain" description="Type I restriction modification DNA specificity" evidence="5">
    <location>
        <begin position="2"/>
        <end position="175"/>
    </location>
</feature>
<dbReference type="GO" id="GO:0003677">
    <property type="term" value="F:DNA binding"/>
    <property type="evidence" value="ECO:0007669"/>
    <property type="project" value="UniProtKB-KW"/>
</dbReference>
<evidence type="ECO:0000313" key="7">
    <source>
        <dbReference type="Proteomes" id="UP000034160"/>
    </source>
</evidence>
<dbReference type="PATRIC" id="fig|1618356.3.peg.783"/>
<dbReference type="EMBL" id="LCCN01000031">
    <property type="protein sequence ID" value="KKS30789.1"/>
    <property type="molecule type" value="Genomic_DNA"/>
</dbReference>
<evidence type="ECO:0000256" key="4">
    <source>
        <dbReference type="SAM" id="Coils"/>
    </source>
</evidence>
<evidence type="ECO:0000313" key="6">
    <source>
        <dbReference type="EMBL" id="KKS30789.1"/>
    </source>
</evidence>
<reference evidence="6 7" key="1">
    <citation type="journal article" date="2015" name="Nature">
        <title>rRNA introns, odd ribosomes, and small enigmatic genomes across a large radiation of phyla.</title>
        <authorList>
            <person name="Brown C.T."/>
            <person name="Hug L.A."/>
            <person name="Thomas B.C."/>
            <person name="Sharon I."/>
            <person name="Castelle C.J."/>
            <person name="Singh A."/>
            <person name="Wilkins M.J."/>
            <person name="Williams K.H."/>
            <person name="Banfield J.F."/>
        </authorList>
    </citation>
    <scope>NUCLEOTIDE SEQUENCE [LARGE SCALE GENOMIC DNA]</scope>
</reference>
<dbReference type="Gene3D" id="3.90.220.20">
    <property type="entry name" value="DNA methylase specificity domains"/>
    <property type="match status" value="2"/>
</dbReference>
<evidence type="ECO:0000256" key="2">
    <source>
        <dbReference type="ARBA" id="ARBA00022747"/>
    </source>
</evidence>
<keyword evidence="2" id="KW-0680">Restriction system</keyword>
<dbReference type="AlphaFoldDB" id="A0A0G0Y1U1"/>
<protein>
    <submittedName>
        <fullName evidence="6">Type I restriction-modification system RcaSBIV, S subunit</fullName>
    </submittedName>
</protein>
<dbReference type="SUPFAM" id="SSF116734">
    <property type="entry name" value="DNA methylase specificity domain"/>
    <property type="match status" value="2"/>
</dbReference>